<dbReference type="EMBL" id="RQGD01000035">
    <property type="protein sequence ID" value="TGL57458.1"/>
    <property type="molecule type" value="Genomic_DNA"/>
</dbReference>
<accession>A0A4R9K0J3</accession>
<evidence type="ECO:0000313" key="2">
    <source>
        <dbReference type="EMBL" id="TGL57458.1"/>
    </source>
</evidence>
<evidence type="ECO:0000313" key="3">
    <source>
        <dbReference type="Proteomes" id="UP000297693"/>
    </source>
</evidence>
<comment type="caution">
    <text evidence="2">The sequence shown here is derived from an EMBL/GenBank/DDBJ whole genome shotgun (WGS) entry which is preliminary data.</text>
</comment>
<protein>
    <recommendedName>
        <fullName evidence="1">GPI inositol-deacylase PGAP1-like alpha/beta domain-containing protein</fullName>
    </recommendedName>
</protein>
<dbReference type="InterPro" id="IPR012908">
    <property type="entry name" value="PGAP1-ab_dom-like"/>
</dbReference>
<sequence length="364" mass="40560">MKGSTFAIILFLSSFLFGDCAYYVWKKQFTTDKNTDDALLLSLVGVIENPNQELFFFQPGVSRNLKYEQYLEASLISFPSSKPKLIFIHGWNPLERDTDPFTSRTRKVDNINGTFQNGIIHYQEDLSLAKTKYDLFLFTYRTSNGLIFNADGFLKILKKTFQTSDKVIIVAHSMGGLVTRAAMKSEGYLPNLIDGVVTLGSPMYGSPFASKAYLKSQSFVSELSAFLLETQGGADLSHTNQGLGQTQIENETNLVLDYINQDFPYNQTFVSFAGLLSAPSCAGAETFYYTTGCTVLTNSNPSFVRNDGIVPENSAFLGKSVFKTISKNGYDHSMMAFQTKDIDDTKSKELFEEAILQADLLLAR</sequence>
<dbReference type="Gene3D" id="3.40.50.1820">
    <property type="entry name" value="alpha/beta hydrolase"/>
    <property type="match status" value="1"/>
</dbReference>
<name>A0A4R9K0J3_9LEPT</name>
<dbReference type="SUPFAM" id="SSF53474">
    <property type="entry name" value="alpha/beta-Hydrolases"/>
    <property type="match status" value="1"/>
</dbReference>
<organism evidence="2 3">
    <name type="scientific">Leptospira ognonensis</name>
    <dbReference type="NCBI Taxonomy" id="2484945"/>
    <lineage>
        <taxon>Bacteria</taxon>
        <taxon>Pseudomonadati</taxon>
        <taxon>Spirochaetota</taxon>
        <taxon>Spirochaetia</taxon>
        <taxon>Leptospirales</taxon>
        <taxon>Leptospiraceae</taxon>
        <taxon>Leptospira</taxon>
    </lineage>
</organism>
<gene>
    <name evidence="2" type="ORF">EHQ58_14345</name>
</gene>
<evidence type="ECO:0000259" key="1">
    <source>
        <dbReference type="Pfam" id="PF07819"/>
    </source>
</evidence>
<dbReference type="RefSeq" id="WP_135624579.1">
    <property type="nucleotide sequence ID" value="NZ_RQGD01000035.1"/>
</dbReference>
<proteinExistence type="predicted"/>
<dbReference type="Proteomes" id="UP000297693">
    <property type="component" value="Unassembled WGS sequence"/>
</dbReference>
<dbReference type="AlphaFoldDB" id="A0A4R9K0J3"/>
<dbReference type="InterPro" id="IPR029058">
    <property type="entry name" value="AB_hydrolase_fold"/>
</dbReference>
<dbReference type="GO" id="GO:0016788">
    <property type="term" value="F:hydrolase activity, acting on ester bonds"/>
    <property type="evidence" value="ECO:0007669"/>
    <property type="project" value="InterPro"/>
</dbReference>
<reference evidence="2" key="1">
    <citation type="journal article" date="2019" name="PLoS Negl. Trop. Dis.">
        <title>Revisiting the worldwide diversity of Leptospira species in the environment.</title>
        <authorList>
            <person name="Vincent A.T."/>
            <person name="Schiettekatte O."/>
            <person name="Bourhy P."/>
            <person name="Veyrier F.J."/>
            <person name="Picardeau M."/>
        </authorList>
    </citation>
    <scope>NUCLEOTIDE SEQUENCE [LARGE SCALE GENOMIC DNA]</scope>
    <source>
        <strain evidence="2">201702476</strain>
    </source>
</reference>
<feature type="domain" description="GPI inositol-deacylase PGAP1-like alpha/beta" evidence="1">
    <location>
        <begin position="154"/>
        <end position="214"/>
    </location>
</feature>
<keyword evidence="3" id="KW-1185">Reference proteome</keyword>
<dbReference type="Pfam" id="PF07819">
    <property type="entry name" value="PGAP1"/>
    <property type="match status" value="1"/>
</dbReference>
<dbReference type="OrthoDB" id="556502at2"/>